<reference evidence="1 2" key="1">
    <citation type="journal article" date="2016" name="Nat. Commun.">
        <title>Thousands of microbial genomes shed light on interconnected biogeochemical processes in an aquifer system.</title>
        <authorList>
            <person name="Anantharaman K."/>
            <person name="Brown C.T."/>
            <person name="Hug L.A."/>
            <person name="Sharon I."/>
            <person name="Castelle C.J."/>
            <person name="Probst A.J."/>
            <person name="Thomas B.C."/>
            <person name="Singh A."/>
            <person name="Wilkins M.J."/>
            <person name="Karaoz U."/>
            <person name="Brodie E.L."/>
            <person name="Williams K.H."/>
            <person name="Hubbard S.S."/>
            <person name="Banfield J.F."/>
        </authorList>
    </citation>
    <scope>NUCLEOTIDE SEQUENCE [LARGE SCALE GENOMIC DNA]</scope>
</reference>
<accession>A0A1G2A665</accession>
<dbReference type="Proteomes" id="UP000178315">
    <property type="component" value="Unassembled WGS sequence"/>
</dbReference>
<sequence>MSVKKLIPLTEDRGQLREKVASALQYYELPKEITIEVLEEWMNETTTPLPVITRIFKHAYFESEIEAETLLSLLTRLWNVTPRRELNGLSPEQKLATELINPKNET</sequence>
<organism evidence="1 2">
    <name type="scientific">Candidatus Jacksonbacteria bacterium RIFCSPLOWO2_02_FULL_44_20</name>
    <dbReference type="NCBI Taxonomy" id="1798460"/>
    <lineage>
        <taxon>Bacteria</taxon>
        <taxon>Candidatus Jacksoniibacteriota</taxon>
    </lineage>
</organism>
<dbReference type="EMBL" id="MHJU01000037">
    <property type="protein sequence ID" value="OGY72332.1"/>
    <property type="molecule type" value="Genomic_DNA"/>
</dbReference>
<evidence type="ECO:0000313" key="2">
    <source>
        <dbReference type="Proteomes" id="UP000178315"/>
    </source>
</evidence>
<evidence type="ECO:0000313" key="1">
    <source>
        <dbReference type="EMBL" id="OGY72332.1"/>
    </source>
</evidence>
<comment type="caution">
    <text evidence="1">The sequence shown here is derived from an EMBL/GenBank/DDBJ whole genome shotgun (WGS) entry which is preliminary data.</text>
</comment>
<name>A0A1G2A665_9BACT</name>
<dbReference type="AlphaFoldDB" id="A0A1G2A665"/>
<gene>
    <name evidence="1" type="ORF">A3H61_03055</name>
</gene>
<proteinExistence type="predicted"/>
<protein>
    <submittedName>
        <fullName evidence="1">Uncharacterized protein</fullName>
    </submittedName>
</protein>